<evidence type="ECO:0000313" key="11">
    <source>
        <dbReference type="EMBL" id="CAJ1086925.1"/>
    </source>
</evidence>
<gene>
    <name evidence="11" type="ORF">XNOV1_A002825</name>
</gene>
<evidence type="ECO:0000256" key="1">
    <source>
        <dbReference type="ARBA" id="ARBA00004479"/>
    </source>
</evidence>
<dbReference type="GO" id="GO:0042129">
    <property type="term" value="P:regulation of T cell proliferation"/>
    <property type="evidence" value="ECO:0007669"/>
    <property type="project" value="InterPro"/>
</dbReference>
<evidence type="ECO:0000256" key="6">
    <source>
        <dbReference type="ARBA" id="ARBA00023157"/>
    </source>
</evidence>
<feature type="region of interest" description="Disordered" evidence="9">
    <location>
        <begin position="264"/>
        <end position="290"/>
    </location>
</feature>
<dbReference type="InterPro" id="IPR013783">
    <property type="entry name" value="Ig-like_fold"/>
</dbReference>
<accession>A0AAV1HN12</accession>
<dbReference type="Gene3D" id="2.60.40.10">
    <property type="entry name" value="Immunoglobulins"/>
    <property type="match status" value="1"/>
</dbReference>
<evidence type="ECO:0000313" key="12">
    <source>
        <dbReference type="Proteomes" id="UP001178508"/>
    </source>
</evidence>
<sequence>MSPEEEVFLPEDGSSLSRGCVSFSRCCTVGVIHSESLLEELQLLGDEGKNHSAGGKFTHRVQEFMMKVCWVFVILMGFRISDAAQCQSSYTCPDKLEMVCVPTGQDVFVPCPELKGEIFQFNLFKNNEVIYNHSCHHDKGALNCTPSYSRMGVDLHIKNKSVSFKLTGVNASSHGAYRCMRTITFPPPYITPVPGAALVVVLLEGHHCKTNKPIEDPKPPERQISDFLWIWILGLVSVIIYSVIITTLALFFWVKLRRTDSQNDYMNTKPRAPRGHKRNRGVQNPAPRYF</sequence>
<comment type="subcellular location">
    <subcellularLocation>
        <location evidence="1">Membrane</location>
        <topology evidence="1">Single-pass type I membrane protein</topology>
    </subcellularLocation>
</comment>
<feature type="transmembrane region" description="Helical" evidence="10">
    <location>
        <begin position="228"/>
        <end position="254"/>
    </location>
</feature>
<keyword evidence="12" id="KW-1185">Reference proteome</keyword>
<organism evidence="11 12">
    <name type="scientific">Xyrichtys novacula</name>
    <name type="common">Pearly razorfish</name>
    <name type="synonym">Hemipteronotus novacula</name>
    <dbReference type="NCBI Taxonomy" id="13765"/>
    <lineage>
        <taxon>Eukaryota</taxon>
        <taxon>Metazoa</taxon>
        <taxon>Chordata</taxon>
        <taxon>Craniata</taxon>
        <taxon>Vertebrata</taxon>
        <taxon>Euteleostomi</taxon>
        <taxon>Actinopterygii</taxon>
        <taxon>Neopterygii</taxon>
        <taxon>Teleostei</taxon>
        <taxon>Neoteleostei</taxon>
        <taxon>Acanthomorphata</taxon>
        <taxon>Eupercaria</taxon>
        <taxon>Labriformes</taxon>
        <taxon>Labridae</taxon>
        <taxon>Xyrichtys</taxon>
    </lineage>
</organism>
<feature type="compositionally biased region" description="Basic residues" evidence="9">
    <location>
        <begin position="271"/>
        <end position="280"/>
    </location>
</feature>
<keyword evidence="6" id="KW-1015">Disulfide bond</keyword>
<evidence type="ECO:0000256" key="8">
    <source>
        <dbReference type="ARBA" id="ARBA00023319"/>
    </source>
</evidence>
<dbReference type="AlphaFoldDB" id="A0AAV1HN12"/>
<evidence type="ECO:0000256" key="2">
    <source>
        <dbReference type="ARBA" id="ARBA00022692"/>
    </source>
</evidence>
<name>A0AAV1HN12_XYRNO</name>
<reference evidence="11" key="1">
    <citation type="submission" date="2023-08" db="EMBL/GenBank/DDBJ databases">
        <authorList>
            <person name="Alioto T."/>
            <person name="Alioto T."/>
            <person name="Gomez Garrido J."/>
        </authorList>
    </citation>
    <scope>NUCLEOTIDE SEQUENCE</scope>
</reference>
<dbReference type="GO" id="GO:0009897">
    <property type="term" value="C:external side of plasma membrane"/>
    <property type="evidence" value="ECO:0007669"/>
    <property type="project" value="TreeGrafter"/>
</dbReference>
<protein>
    <submittedName>
        <fullName evidence="11">LOW QUALITY PROTEIN: T-cell-specific surface glycoprotein CD28-like</fullName>
    </submittedName>
</protein>
<dbReference type="PANTHER" id="PTHR11494">
    <property type="entry name" value="CYTOTOXIC T-LYMPHOCYTE PROTEIN"/>
    <property type="match status" value="1"/>
</dbReference>
<keyword evidence="8" id="KW-0393">Immunoglobulin domain</keyword>
<evidence type="ECO:0000256" key="3">
    <source>
        <dbReference type="ARBA" id="ARBA00022729"/>
    </source>
</evidence>
<dbReference type="Proteomes" id="UP001178508">
    <property type="component" value="Chromosome 24"/>
</dbReference>
<evidence type="ECO:0000256" key="4">
    <source>
        <dbReference type="ARBA" id="ARBA00022989"/>
    </source>
</evidence>
<keyword evidence="7" id="KW-0325">Glycoprotein</keyword>
<evidence type="ECO:0000256" key="10">
    <source>
        <dbReference type="SAM" id="Phobius"/>
    </source>
</evidence>
<dbReference type="InterPro" id="IPR040216">
    <property type="entry name" value="CTLA4/CD28"/>
</dbReference>
<proteinExistence type="predicted"/>
<dbReference type="GO" id="GO:0050852">
    <property type="term" value="P:T cell receptor signaling pathway"/>
    <property type="evidence" value="ECO:0007669"/>
    <property type="project" value="TreeGrafter"/>
</dbReference>
<evidence type="ECO:0000256" key="7">
    <source>
        <dbReference type="ARBA" id="ARBA00023180"/>
    </source>
</evidence>
<keyword evidence="4 10" id="KW-1133">Transmembrane helix</keyword>
<evidence type="ECO:0000256" key="9">
    <source>
        <dbReference type="SAM" id="MobiDB-lite"/>
    </source>
</evidence>
<keyword evidence="3" id="KW-0732">Signal</keyword>
<keyword evidence="2 10" id="KW-0812">Transmembrane</keyword>
<keyword evidence="5 10" id="KW-0472">Membrane</keyword>
<dbReference type="EMBL" id="OY660887">
    <property type="protein sequence ID" value="CAJ1086925.1"/>
    <property type="molecule type" value="Genomic_DNA"/>
</dbReference>
<evidence type="ECO:0000256" key="5">
    <source>
        <dbReference type="ARBA" id="ARBA00023136"/>
    </source>
</evidence>
<dbReference type="PANTHER" id="PTHR11494:SF9">
    <property type="entry name" value="SI:DKEY-1H24.6"/>
    <property type="match status" value="1"/>
</dbReference>